<feature type="signal peptide" evidence="2">
    <location>
        <begin position="1"/>
        <end position="23"/>
    </location>
</feature>
<organism evidence="3 4">
    <name type="scientific">Dispira parvispora</name>
    <dbReference type="NCBI Taxonomy" id="1520584"/>
    <lineage>
        <taxon>Eukaryota</taxon>
        <taxon>Fungi</taxon>
        <taxon>Fungi incertae sedis</taxon>
        <taxon>Zoopagomycota</taxon>
        <taxon>Kickxellomycotina</taxon>
        <taxon>Dimargaritomycetes</taxon>
        <taxon>Dimargaritales</taxon>
        <taxon>Dimargaritaceae</taxon>
        <taxon>Dispira</taxon>
    </lineage>
</organism>
<proteinExistence type="predicted"/>
<reference evidence="3" key="1">
    <citation type="submission" date="2022-07" db="EMBL/GenBank/DDBJ databases">
        <title>Phylogenomic reconstructions and comparative analyses of Kickxellomycotina fungi.</title>
        <authorList>
            <person name="Reynolds N.K."/>
            <person name="Stajich J.E."/>
            <person name="Barry K."/>
            <person name="Grigoriev I.V."/>
            <person name="Crous P."/>
            <person name="Smith M.E."/>
        </authorList>
    </citation>
    <scope>NUCLEOTIDE SEQUENCE</scope>
    <source>
        <strain evidence="3">RSA 1196</strain>
    </source>
</reference>
<evidence type="ECO:0000313" key="3">
    <source>
        <dbReference type="EMBL" id="KAJ1957719.1"/>
    </source>
</evidence>
<protein>
    <submittedName>
        <fullName evidence="3">Uncharacterized protein</fullName>
    </submittedName>
</protein>
<dbReference type="EMBL" id="JANBPY010001898">
    <property type="protein sequence ID" value="KAJ1957719.1"/>
    <property type="molecule type" value="Genomic_DNA"/>
</dbReference>
<dbReference type="Proteomes" id="UP001150925">
    <property type="component" value="Unassembled WGS sequence"/>
</dbReference>
<gene>
    <name evidence="3" type="ORF">IWQ62_005030</name>
</gene>
<feature type="compositionally biased region" description="Basic and acidic residues" evidence="1">
    <location>
        <begin position="75"/>
        <end position="107"/>
    </location>
</feature>
<evidence type="ECO:0000256" key="2">
    <source>
        <dbReference type="SAM" id="SignalP"/>
    </source>
</evidence>
<feature type="chain" id="PRO_5040811990" evidence="2">
    <location>
        <begin position="24"/>
        <end position="220"/>
    </location>
</feature>
<feature type="compositionally biased region" description="Polar residues" evidence="1">
    <location>
        <begin position="194"/>
        <end position="220"/>
    </location>
</feature>
<feature type="compositionally biased region" description="Low complexity" evidence="1">
    <location>
        <begin position="108"/>
        <end position="122"/>
    </location>
</feature>
<dbReference type="AlphaFoldDB" id="A0A9W8E021"/>
<comment type="caution">
    <text evidence="3">The sequence shown here is derived from an EMBL/GenBank/DDBJ whole genome shotgun (WGS) entry which is preliminary data.</text>
</comment>
<feature type="compositionally biased region" description="Low complexity" evidence="1">
    <location>
        <begin position="171"/>
        <end position="181"/>
    </location>
</feature>
<accession>A0A9W8E021</accession>
<feature type="region of interest" description="Disordered" evidence="1">
    <location>
        <begin position="73"/>
        <end position="122"/>
    </location>
</feature>
<name>A0A9W8E021_9FUNG</name>
<keyword evidence="2" id="KW-0732">Signal</keyword>
<keyword evidence="4" id="KW-1185">Reference proteome</keyword>
<sequence>MRFPLWTMLMVLYLLTVFTTVRSSPLPYHPSAETTDWGEIQHLQRRFIGGIIAGITRGIGSIVKVAKNAKSKVKANAEKKKGEKAKKKEQEDAKKKEQEEAKKKDETTASTGGSSATGNLGNAATVAPAAGMSKGDKAKYVAGGAAVGVGGTMLMNGSGEESGQKMEEASDAGADSPADGATETDAAPNGSAIPDSQTTSAVPVQTSPDANTAGTSGVIV</sequence>
<feature type="region of interest" description="Disordered" evidence="1">
    <location>
        <begin position="155"/>
        <end position="220"/>
    </location>
</feature>
<evidence type="ECO:0000256" key="1">
    <source>
        <dbReference type="SAM" id="MobiDB-lite"/>
    </source>
</evidence>
<evidence type="ECO:0000313" key="4">
    <source>
        <dbReference type="Proteomes" id="UP001150925"/>
    </source>
</evidence>